<feature type="transmembrane region" description="Helical" evidence="6">
    <location>
        <begin position="129"/>
        <end position="147"/>
    </location>
</feature>
<keyword evidence="5 6" id="KW-0472">Membrane</keyword>
<dbReference type="Pfam" id="PF04515">
    <property type="entry name" value="Choline_transpo"/>
    <property type="match status" value="1"/>
</dbReference>
<dbReference type="PANTHER" id="PTHR12385">
    <property type="entry name" value="CHOLINE TRANSPORTER-LIKE (SLC FAMILY 44)"/>
    <property type="match status" value="1"/>
</dbReference>
<comment type="similarity">
    <text evidence="2 6">Belongs to the CTL (choline transporter-like) family.</text>
</comment>
<evidence type="ECO:0000313" key="8">
    <source>
        <dbReference type="EMBL" id="CAD9819528.1"/>
    </source>
</evidence>
<evidence type="ECO:0000256" key="1">
    <source>
        <dbReference type="ARBA" id="ARBA00004141"/>
    </source>
</evidence>
<feature type="transmembrane region" description="Helical" evidence="6">
    <location>
        <begin position="436"/>
        <end position="466"/>
    </location>
</feature>
<dbReference type="GO" id="GO:0022857">
    <property type="term" value="F:transmembrane transporter activity"/>
    <property type="evidence" value="ECO:0007669"/>
    <property type="project" value="UniProtKB-UniRule"/>
</dbReference>
<evidence type="ECO:0000256" key="2">
    <source>
        <dbReference type="ARBA" id="ARBA00007168"/>
    </source>
</evidence>
<feature type="transmembrane region" description="Helical" evidence="6">
    <location>
        <begin position="300"/>
        <end position="320"/>
    </location>
</feature>
<evidence type="ECO:0000256" key="5">
    <source>
        <dbReference type="ARBA" id="ARBA00023136"/>
    </source>
</evidence>
<feature type="transmembrane region" description="Helical" evidence="6">
    <location>
        <begin position="100"/>
        <end position="122"/>
    </location>
</feature>
<protein>
    <recommendedName>
        <fullName evidence="6">Choline transporter-like protein</fullName>
    </recommendedName>
</protein>
<dbReference type="GO" id="GO:0005886">
    <property type="term" value="C:plasma membrane"/>
    <property type="evidence" value="ECO:0007669"/>
    <property type="project" value="UniProtKB-SubCell"/>
</dbReference>
<evidence type="ECO:0000256" key="4">
    <source>
        <dbReference type="ARBA" id="ARBA00022989"/>
    </source>
</evidence>
<feature type="transmembrane region" description="Helical" evidence="6">
    <location>
        <begin position="393"/>
        <end position="416"/>
    </location>
</feature>
<dbReference type="PANTHER" id="PTHR12385:SF4">
    <property type="entry name" value="PROTEIN PNS1"/>
    <property type="match status" value="1"/>
</dbReference>
<feature type="transmembrane region" description="Helical" evidence="6">
    <location>
        <begin position="60"/>
        <end position="80"/>
    </location>
</feature>
<name>A0A7S2XPH7_9STRA</name>
<gene>
    <name evidence="8" type="ORF">ASEP1449_LOCUS11361</name>
</gene>
<feature type="transmembrane region" description="Helical" evidence="6">
    <location>
        <begin position="153"/>
        <end position="175"/>
    </location>
</feature>
<comment type="function">
    <text evidence="6">Choline transporter.</text>
</comment>
<proteinExistence type="inferred from homology"/>
<evidence type="ECO:0000256" key="7">
    <source>
        <dbReference type="SAM" id="MobiDB-lite"/>
    </source>
</evidence>
<accession>A0A7S2XPH7</accession>
<feature type="region of interest" description="Disordered" evidence="7">
    <location>
        <begin position="1"/>
        <end position="51"/>
    </location>
</feature>
<feature type="transmembrane region" description="Helical" evidence="6">
    <location>
        <begin position="196"/>
        <end position="218"/>
    </location>
</feature>
<evidence type="ECO:0000256" key="3">
    <source>
        <dbReference type="ARBA" id="ARBA00022692"/>
    </source>
</evidence>
<keyword evidence="4 6" id="KW-1133">Transmembrane helix</keyword>
<dbReference type="AlphaFoldDB" id="A0A7S2XPH7"/>
<organism evidence="8">
    <name type="scientific">Attheya septentrionalis</name>
    <dbReference type="NCBI Taxonomy" id="420275"/>
    <lineage>
        <taxon>Eukaryota</taxon>
        <taxon>Sar</taxon>
        <taxon>Stramenopiles</taxon>
        <taxon>Ochrophyta</taxon>
        <taxon>Bacillariophyta</taxon>
        <taxon>Coscinodiscophyceae</taxon>
        <taxon>Chaetocerotophycidae</taxon>
        <taxon>Chaetocerotales</taxon>
        <taxon>Attheyaceae</taxon>
        <taxon>Attheya</taxon>
    </lineage>
</organism>
<reference evidence="8" key="1">
    <citation type="submission" date="2021-01" db="EMBL/GenBank/DDBJ databases">
        <authorList>
            <person name="Corre E."/>
            <person name="Pelletier E."/>
            <person name="Niang G."/>
            <person name="Scheremetjew M."/>
            <person name="Finn R."/>
            <person name="Kale V."/>
            <person name="Holt S."/>
            <person name="Cochrane G."/>
            <person name="Meng A."/>
            <person name="Brown T."/>
            <person name="Cohen L."/>
        </authorList>
    </citation>
    <scope>NUCLEOTIDE SEQUENCE</scope>
    <source>
        <strain evidence="8">CCMP2084</strain>
    </source>
</reference>
<feature type="compositionally biased region" description="Pro residues" evidence="7">
    <location>
        <begin position="24"/>
        <end position="35"/>
    </location>
</feature>
<dbReference type="InterPro" id="IPR007603">
    <property type="entry name" value="Choline_transptr-like"/>
</dbReference>
<dbReference type="EMBL" id="HBHQ01016974">
    <property type="protein sequence ID" value="CAD9819528.1"/>
    <property type="molecule type" value="Transcribed_RNA"/>
</dbReference>
<keyword evidence="3 6" id="KW-0812">Transmembrane</keyword>
<evidence type="ECO:0000256" key="6">
    <source>
        <dbReference type="RuleBase" id="RU368066"/>
    </source>
</evidence>
<feature type="transmembrane region" description="Helical" evidence="6">
    <location>
        <begin position="356"/>
        <end position="372"/>
    </location>
</feature>
<sequence length="497" mass="53669">MAKGPVVVQGSAVASPYAHSTSPSQPPRSSQPPPRSSAVPATDGDWQKGEKQGTKCNDPLFAILLYINVGAIAALAAVYGKEAFPGQEEETVSSIDYVGYMLVVFICAGAAFATSAIMFSVMMRIPETMLKFSLIFVVILSGLIMIAGFLSGAIFGAIIGAVFFVLTLCYARMAWRRIPFASANLVTAMTAVKSNLGVTLVAYFFVALAFGWSVMWTISLMGLWENQTVCTNDDQGVESCTTPNYGVLFGMLLAYFFTHQVLQNSVHVTVAGVVGTWWFAPDEANSCCSTAIWDSLKRTFTTSFGSICFGSLLVAILSALRQLANAARADDEGGILLCIAECILGCLESLLEYFNTWAFVYVGLYGYSYLEAGKNVFTLFKNRGWEAIIADDLIGNVLFLVTLIVGVFAGVVGIIYQEVDPDVFESAGGDPRAVAFFLGFIVGFVLCSILMSVIGSSVNAVIVLFAEAPAEFQQHYPELSNNMREKWAEVYPNVVTY</sequence>
<comment type="subcellular location">
    <subcellularLocation>
        <location evidence="6">Cell membrane</location>
        <topology evidence="6">Multi-pass membrane protein</topology>
    </subcellularLocation>
    <subcellularLocation>
        <location evidence="1">Membrane</location>
        <topology evidence="1">Multi-pass membrane protein</topology>
    </subcellularLocation>
</comment>